<reference evidence="3 4" key="1">
    <citation type="submission" date="2017-10" db="EMBL/GenBank/DDBJ databases">
        <title>Novel microbial diversity and functional potential in the marine mammal oral microbiome.</title>
        <authorList>
            <person name="Dudek N.K."/>
            <person name="Sun C.L."/>
            <person name="Burstein D."/>
            <person name="Kantor R.S."/>
            <person name="Aliaga Goltsman D.S."/>
            <person name="Bik E.M."/>
            <person name="Thomas B.C."/>
            <person name="Banfield J.F."/>
            <person name="Relman D.A."/>
        </authorList>
    </citation>
    <scope>NUCLEOTIDE SEQUENCE [LARGE SCALE GENOMIC DNA]</scope>
    <source>
        <strain evidence="3">DOLJORAL78_47_21</strain>
    </source>
</reference>
<evidence type="ECO:0000259" key="2">
    <source>
        <dbReference type="Pfam" id="PF00990"/>
    </source>
</evidence>
<dbReference type="InterPro" id="IPR000160">
    <property type="entry name" value="GGDEF_dom"/>
</dbReference>
<dbReference type="SUPFAM" id="SSF55073">
    <property type="entry name" value="Nucleotide cyclase"/>
    <property type="match status" value="1"/>
</dbReference>
<name>A0A2G6JPI2_NEPCE</name>
<dbReference type="EMBL" id="PDSH01000007">
    <property type="protein sequence ID" value="PIE25323.1"/>
    <property type="molecule type" value="Genomic_DNA"/>
</dbReference>
<dbReference type="Pfam" id="PF00990">
    <property type="entry name" value="GGDEF"/>
    <property type="match status" value="1"/>
</dbReference>
<accession>A0A2G6JPI2</accession>
<dbReference type="Proteomes" id="UP000243469">
    <property type="component" value="Unassembled WGS sequence"/>
</dbReference>
<dbReference type="NCBIfam" id="TIGR00254">
    <property type="entry name" value="GGDEF"/>
    <property type="match status" value="1"/>
</dbReference>
<evidence type="ECO:0000256" key="1">
    <source>
        <dbReference type="SAM" id="Phobius"/>
    </source>
</evidence>
<dbReference type="PANTHER" id="PTHR46663">
    <property type="entry name" value="DIGUANYLATE CYCLASE DGCT-RELATED"/>
    <property type="match status" value="1"/>
</dbReference>
<dbReference type="InterPro" id="IPR052163">
    <property type="entry name" value="DGC-Regulatory_Protein"/>
</dbReference>
<keyword evidence="1" id="KW-1133">Transmembrane helix</keyword>
<dbReference type="InterPro" id="IPR043128">
    <property type="entry name" value="Rev_trsase/Diguanyl_cyclase"/>
</dbReference>
<evidence type="ECO:0000313" key="4">
    <source>
        <dbReference type="Proteomes" id="UP000243469"/>
    </source>
</evidence>
<dbReference type="PANTHER" id="PTHR46663:SF2">
    <property type="entry name" value="GGDEF DOMAIN-CONTAINING PROTEIN"/>
    <property type="match status" value="1"/>
</dbReference>
<evidence type="ECO:0000313" key="3">
    <source>
        <dbReference type="EMBL" id="PIE25323.1"/>
    </source>
</evidence>
<organism evidence="3 4">
    <name type="scientific">Neptuniibacter caesariensis</name>
    <dbReference type="NCBI Taxonomy" id="207954"/>
    <lineage>
        <taxon>Bacteria</taxon>
        <taxon>Pseudomonadati</taxon>
        <taxon>Pseudomonadota</taxon>
        <taxon>Gammaproteobacteria</taxon>
        <taxon>Oceanospirillales</taxon>
        <taxon>Oceanospirillaceae</taxon>
        <taxon>Neptuniibacter</taxon>
    </lineage>
</organism>
<proteinExistence type="predicted"/>
<feature type="domain" description="GGDEF" evidence="2">
    <location>
        <begin position="238"/>
        <end position="290"/>
    </location>
</feature>
<dbReference type="Gene3D" id="3.30.70.270">
    <property type="match status" value="1"/>
</dbReference>
<keyword evidence="1" id="KW-0812">Transmembrane</keyword>
<sequence length="308" mass="34983">MIANVMINSQRLRIFFYLVGFSVLFLAFSGSLTHFHKDFSQLNTSLIRTINNNDIQLRSVMDMRVAIGQRAALLWHMTLTEDFFVLDELLGQLYEQETNYQKSRIVLLNSELDVAEKKLIHQLDTKINQQAAELKYFTDALIGKTNRDFTHKLNHVLSNHTAVINLLDNLIEQQQQQNIAIRKSSTTHMKDLLSEMIATIVVIVVFGTLFAIYVICHSLKQSYTLQATNRELAHVVGHDSLTGLPNRSLLLEQLTLILSSTKRKKEHAAVLFVDLNDFKPINDNYGHNVGGFLPAKGCRGHVIRPKGS</sequence>
<keyword evidence="1" id="KW-0472">Membrane</keyword>
<dbReference type="InterPro" id="IPR029787">
    <property type="entry name" value="Nucleotide_cyclase"/>
</dbReference>
<dbReference type="AlphaFoldDB" id="A0A2G6JPI2"/>
<feature type="transmembrane region" description="Helical" evidence="1">
    <location>
        <begin position="192"/>
        <end position="215"/>
    </location>
</feature>
<gene>
    <name evidence="3" type="ORF">CSA60_00850</name>
</gene>
<feature type="transmembrane region" description="Helical" evidence="1">
    <location>
        <begin position="14"/>
        <end position="35"/>
    </location>
</feature>
<protein>
    <recommendedName>
        <fullName evidence="2">GGDEF domain-containing protein</fullName>
    </recommendedName>
</protein>
<comment type="caution">
    <text evidence="3">The sequence shown here is derived from an EMBL/GenBank/DDBJ whole genome shotgun (WGS) entry which is preliminary data.</text>
</comment>